<feature type="domain" description="DUF4123" evidence="1">
    <location>
        <begin position="22"/>
        <end position="143"/>
    </location>
</feature>
<accession>A0ABU5ICQ2</accession>
<evidence type="ECO:0000259" key="1">
    <source>
        <dbReference type="Pfam" id="PF13503"/>
    </source>
</evidence>
<organism evidence="2 3">
    <name type="scientific">Azohydromonas lata</name>
    <dbReference type="NCBI Taxonomy" id="45677"/>
    <lineage>
        <taxon>Bacteria</taxon>
        <taxon>Pseudomonadati</taxon>
        <taxon>Pseudomonadota</taxon>
        <taxon>Betaproteobacteria</taxon>
        <taxon>Burkholderiales</taxon>
        <taxon>Sphaerotilaceae</taxon>
        <taxon>Azohydromonas</taxon>
    </lineage>
</organism>
<name>A0ABU5ICQ2_9BURK</name>
<protein>
    <submittedName>
        <fullName evidence="2">DUF4123 domain-containing protein</fullName>
    </submittedName>
</protein>
<gene>
    <name evidence="2" type="ORF">SM757_08390</name>
</gene>
<dbReference type="Pfam" id="PF13503">
    <property type="entry name" value="DUF4123"/>
    <property type="match status" value="1"/>
</dbReference>
<proteinExistence type="predicted"/>
<dbReference type="InterPro" id="IPR025391">
    <property type="entry name" value="DUF4123"/>
</dbReference>
<dbReference type="Proteomes" id="UP001293718">
    <property type="component" value="Unassembled WGS sequence"/>
</dbReference>
<dbReference type="RefSeq" id="WP_322465102.1">
    <property type="nucleotide sequence ID" value="NZ_JAXOJX010000010.1"/>
</dbReference>
<evidence type="ECO:0000313" key="3">
    <source>
        <dbReference type="Proteomes" id="UP001293718"/>
    </source>
</evidence>
<dbReference type="EMBL" id="JAXOJX010000010">
    <property type="protein sequence ID" value="MDZ5456594.1"/>
    <property type="molecule type" value="Genomic_DNA"/>
</dbReference>
<evidence type="ECO:0000313" key="2">
    <source>
        <dbReference type="EMBL" id="MDZ5456594.1"/>
    </source>
</evidence>
<reference evidence="2 3" key="1">
    <citation type="submission" date="2023-11" db="EMBL/GenBank/DDBJ databases">
        <title>Draft genome of Azohydromonas lata strain H1 (DSM1123), a polyhydroxyalkanoate producer.</title>
        <authorList>
            <person name="Traversa D."/>
            <person name="D'Addabbo P."/>
            <person name="Pazzani C."/>
            <person name="Manzari C."/>
            <person name="Chiara M."/>
            <person name="Scrascia M."/>
        </authorList>
    </citation>
    <scope>NUCLEOTIDE SEQUENCE [LARGE SCALE GENOMIC DNA]</scope>
    <source>
        <strain evidence="2 3">H1</strain>
    </source>
</reference>
<sequence>MQNSNTFMEAVLNLSPGTDSCLYALVDHAGAPGLLKRLHDYPTTPWVNLFTGSREELAIEAAPLLLTLQPPLKSWWLPWLHTACLESTSLTLLYSSINPQILVNGLKKRLDVMLPDDVPALLRYFDTRILESLLKVLKSEQRKSFLGIALRWMWLDRGGNLRTDDTVPTPEDSWVSPSFLSEQQQNTMIEAADADVLMQQMQTHGWDLCATYSRAQLHELAYSALANAKEFGIEGMPSQTLFALACLQLGLNFTKEAKWAALLHKVRNKEIIFEDAIQQTGI</sequence>
<comment type="caution">
    <text evidence="2">The sequence shown here is derived from an EMBL/GenBank/DDBJ whole genome shotgun (WGS) entry which is preliminary data.</text>
</comment>
<keyword evidence="3" id="KW-1185">Reference proteome</keyword>